<accession>A0A3B0UIQ9</accession>
<dbReference type="GO" id="GO:0005524">
    <property type="term" value="F:ATP binding"/>
    <property type="evidence" value="ECO:0007669"/>
    <property type="project" value="UniProtKB-KW"/>
</dbReference>
<protein>
    <recommendedName>
        <fullName evidence="3">PurM-like C-terminal domain-containing protein</fullName>
    </recommendedName>
</protein>
<evidence type="ECO:0000256" key="1">
    <source>
        <dbReference type="ARBA" id="ARBA00022741"/>
    </source>
</evidence>
<dbReference type="Pfam" id="PF02769">
    <property type="entry name" value="AIRS_C"/>
    <property type="match status" value="1"/>
</dbReference>
<reference evidence="4" key="1">
    <citation type="submission" date="2018-06" db="EMBL/GenBank/DDBJ databases">
        <authorList>
            <person name="Zhirakovskaya E."/>
        </authorList>
    </citation>
    <scope>NUCLEOTIDE SEQUENCE</scope>
</reference>
<keyword evidence="2" id="KW-0067">ATP-binding</keyword>
<proteinExistence type="predicted"/>
<dbReference type="AlphaFoldDB" id="A0A3B0UIQ9"/>
<feature type="domain" description="PurM-like C-terminal" evidence="3">
    <location>
        <begin position="7"/>
        <end position="137"/>
    </location>
</feature>
<gene>
    <name evidence="4" type="ORF">MNBD_BACTEROID07-1367</name>
</gene>
<dbReference type="GO" id="GO:0005737">
    <property type="term" value="C:cytoplasm"/>
    <property type="evidence" value="ECO:0007669"/>
    <property type="project" value="TreeGrafter"/>
</dbReference>
<dbReference type="InterPro" id="IPR010918">
    <property type="entry name" value="PurM-like_C_dom"/>
</dbReference>
<dbReference type="EMBL" id="UOET01000532">
    <property type="protein sequence ID" value="VAW30548.1"/>
    <property type="molecule type" value="Genomic_DNA"/>
</dbReference>
<dbReference type="GO" id="GO:0016260">
    <property type="term" value="P:selenocysteine biosynthetic process"/>
    <property type="evidence" value="ECO:0007669"/>
    <property type="project" value="TreeGrafter"/>
</dbReference>
<sequence length="144" mass="15827">LMATLNKTPAEVMKNYEVHACTDVTGFGLLGHLKEMSMASHCDVEVDFEKVPFLREVKNLATAGIIPGGTYNNLEFVKDFVDFGNHPRLHQLLLCDAQTSGGLLIALPEKDAENYLNDLKKNDITGAVVIGRFTEGMAGKTFIR</sequence>
<dbReference type="GO" id="GO:0004756">
    <property type="term" value="F:selenide, water dikinase activity"/>
    <property type="evidence" value="ECO:0007669"/>
    <property type="project" value="TreeGrafter"/>
</dbReference>
<dbReference type="SUPFAM" id="SSF56042">
    <property type="entry name" value="PurM C-terminal domain-like"/>
    <property type="match status" value="1"/>
</dbReference>
<evidence type="ECO:0000256" key="2">
    <source>
        <dbReference type="ARBA" id="ARBA00022840"/>
    </source>
</evidence>
<dbReference type="InterPro" id="IPR004536">
    <property type="entry name" value="SPS/SelD"/>
</dbReference>
<name>A0A3B0UIQ9_9ZZZZ</name>
<evidence type="ECO:0000313" key="4">
    <source>
        <dbReference type="EMBL" id="VAW30548.1"/>
    </source>
</evidence>
<dbReference type="PANTHER" id="PTHR10256">
    <property type="entry name" value="SELENIDE, WATER DIKINASE"/>
    <property type="match status" value="1"/>
</dbReference>
<evidence type="ECO:0000259" key="3">
    <source>
        <dbReference type="Pfam" id="PF02769"/>
    </source>
</evidence>
<dbReference type="PANTHER" id="PTHR10256:SF0">
    <property type="entry name" value="INACTIVE SELENIDE, WATER DIKINASE-LIKE PROTEIN-RELATED"/>
    <property type="match status" value="1"/>
</dbReference>
<dbReference type="Gene3D" id="3.90.650.10">
    <property type="entry name" value="PurM-like C-terminal domain"/>
    <property type="match status" value="1"/>
</dbReference>
<feature type="non-terminal residue" evidence="4">
    <location>
        <position position="1"/>
    </location>
</feature>
<organism evidence="4">
    <name type="scientific">hydrothermal vent metagenome</name>
    <dbReference type="NCBI Taxonomy" id="652676"/>
    <lineage>
        <taxon>unclassified sequences</taxon>
        <taxon>metagenomes</taxon>
        <taxon>ecological metagenomes</taxon>
    </lineage>
</organism>
<keyword evidence="1" id="KW-0547">Nucleotide-binding</keyword>
<dbReference type="InterPro" id="IPR036676">
    <property type="entry name" value="PurM-like_C_sf"/>
</dbReference>